<proteinExistence type="predicted"/>
<comment type="caution">
    <text evidence="1">The sequence shown here is derived from an EMBL/GenBank/DDBJ whole genome shotgun (WGS) entry which is preliminary data.</text>
</comment>
<reference evidence="1 2" key="1">
    <citation type="journal article" date="2019" name="Sci. Rep.">
        <title>Orb-weaving spider Araneus ventricosus genome elucidates the spidroin gene catalogue.</title>
        <authorList>
            <person name="Kono N."/>
            <person name="Nakamura H."/>
            <person name="Ohtoshi R."/>
            <person name="Moran D.A.P."/>
            <person name="Shinohara A."/>
            <person name="Yoshida Y."/>
            <person name="Fujiwara M."/>
            <person name="Mori M."/>
            <person name="Tomita M."/>
            <person name="Arakawa K."/>
        </authorList>
    </citation>
    <scope>NUCLEOTIDE SEQUENCE [LARGE SCALE GENOMIC DNA]</scope>
</reference>
<protein>
    <submittedName>
        <fullName evidence="1">Uncharacterized protein</fullName>
    </submittedName>
</protein>
<dbReference type="EMBL" id="BGPR01003044">
    <property type="protein sequence ID" value="GBM82939.1"/>
    <property type="molecule type" value="Genomic_DNA"/>
</dbReference>
<dbReference type="Proteomes" id="UP000499080">
    <property type="component" value="Unassembled WGS sequence"/>
</dbReference>
<keyword evidence="2" id="KW-1185">Reference proteome</keyword>
<dbReference type="AlphaFoldDB" id="A0A4Y2J062"/>
<evidence type="ECO:0000313" key="2">
    <source>
        <dbReference type="Proteomes" id="UP000499080"/>
    </source>
</evidence>
<accession>A0A4Y2J062</accession>
<organism evidence="1 2">
    <name type="scientific">Araneus ventricosus</name>
    <name type="common">Orbweaver spider</name>
    <name type="synonym">Epeira ventricosa</name>
    <dbReference type="NCBI Taxonomy" id="182803"/>
    <lineage>
        <taxon>Eukaryota</taxon>
        <taxon>Metazoa</taxon>
        <taxon>Ecdysozoa</taxon>
        <taxon>Arthropoda</taxon>
        <taxon>Chelicerata</taxon>
        <taxon>Arachnida</taxon>
        <taxon>Araneae</taxon>
        <taxon>Araneomorphae</taxon>
        <taxon>Entelegynae</taxon>
        <taxon>Araneoidea</taxon>
        <taxon>Araneidae</taxon>
        <taxon>Araneus</taxon>
    </lineage>
</organism>
<sequence length="91" mass="10339">MRGRTPSCMKVTADSSYPSCKADRQCSHKRVRYSSFVTIQVFQLDTYPRSSKKKAPAVKDTVNHIRDMGSRPGRVLTWIQRHPESNVVPAC</sequence>
<evidence type="ECO:0000313" key="1">
    <source>
        <dbReference type="EMBL" id="GBM82939.1"/>
    </source>
</evidence>
<gene>
    <name evidence="1" type="ORF">AVEN_30703_1</name>
</gene>
<name>A0A4Y2J062_ARAVE</name>